<accession>A0A157NIT6</accession>
<gene>
    <name evidence="3" type="ORF">SAMEA1982600_01707</name>
</gene>
<dbReference type="PROSITE" id="PS51318">
    <property type="entry name" value="TAT"/>
    <property type="match status" value="1"/>
</dbReference>
<dbReference type="InterPro" id="IPR002491">
    <property type="entry name" value="ABC_transptr_periplasmic_BD"/>
</dbReference>
<evidence type="ECO:0000256" key="1">
    <source>
        <dbReference type="SAM" id="SignalP"/>
    </source>
</evidence>
<dbReference type="InterPro" id="IPR050902">
    <property type="entry name" value="ABC_Transporter_SBP"/>
</dbReference>
<dbReference type="Proteomes" id="UP000077037">
    <property type="component" value="Unassembled WGS sequence"/>
</dbReference>
<protein>
    <submittedName>
        <fullName evidence="3">Ferrichrome/ferrioxamine B periplasmic transporter</fullName>
    </submittedName>
</protein>
<dbReference type="AlphaFoldDB" id="A0A157NIT6"/>
<dbReference type="PANTHER" id="PTHR30535">
    <property type="entry name" value="VITAMIN B12-BINDING PROTEIN"/>
    <property type="match status" value="1"/>
</dbReference>
<feature type="chain" id="PRO_5007614558" evidence="1">
    <location>
        <begin position="24"/>
        <end position="390"/>
    </location>
</feature>
<dbReference type="Gene3D" id="3.40.50.1980">
    <property type="entry name" value="Nitrogenase molybdenum iron protein domain"/>
    <property type="match status" value="2"/>
</dbReference>
<dbReference type="PANTHER" id="PTHR30535:SF34">
    <property type="entry name" value="MOLYBDATE-BINDING PROTEIN MOLA"/>
    <property type="match status" value="1"/>
</dbReference>
<feature type="domain" description="Fe/B12 periplasmic-binding" evidence="2">
    <location>
        <begin position="52"/>
        <end position="349"/>
    </location>
</feature>
<dbReference type="RefSeq" id="WP_066410583.1">
    <property type="nucleotide sequence ID" value="NZ_FKBS01000014.1"/>
</dbReference>
<dbReference type="Pfam" id="PF01497">
    <property type="entry name" value="Peripla_BP_2"/>
    <property type="match status" value="1"/>
</dbReference>
<feature type="signal peptide" evidence="1">
    <location>
        <begin position="1"/>
        <end position="23"/>
    </location>
</feature>
<keyword evidence="1" id="KW-0732">Signal</keyword>
<reference evidence="3 4" key="1">
    <citation type="submission" date="2016-03" db="EMBL/GenBank/DDBJ databases">
        <authorList>
            <consortium name="Pathogen Informatics"/>
        </authorList>
    </citation>
    <scope>NUCLEOTIDE SEQUENCE [LARGE SCALE GENOMIC DNA]</scope>
    <source>
        <strain evidence="3 4">NCTC13364</strain>
    </source>
</reference>
<dbReference type="EMBL" id="FKBS01000014">
    <property type="protein sequence ID" value="SAI21235.1"/>
    <property type="molecule type" value="Genomic_DNA"/>
</dbReference>
<evidence type="ECO:0000313" key="4">
    <source>
        <dbReference type="Proteomes" id="UP000077037"/>
    </source>
</evidence>
<proteinExistence type="predicted"/>
<dbReference type="OrthoDB" id="9775594at2"/>
<dbReference type="InterPro" id="IPR006311">
    <property type="entry name" value="TAT_signal"/>
</dbReference>
<dbReference type="PROSITE" id="PS50983">
    <property type="entry name" value="FE_B12_PBP"/>
    <property type="match status" value="1"/>
</dbReference>
<dbReference type="SUPFAM" id="SSF53807">
    <property type="entry name" value="Helical backbone' metal receptor"/>
    <property type="match status" value="1"/>
</dbReference>
<name>A0A157NIT6_9BORD</name>
<evidence type="ECO:0000259" key="2">
    <source>
        <dbReference type="PROSITE" id="PS50983"/>
    </source>
</evidence>
<evidence type="ECO:0000313" key="3">
    <source>
        <dbReference type="EMBL" id="SAI21235.1"/>
    </source>
</evidence>
<organism evidence="3 4">
    <name type="scientific">Bordetella ansorpii</name>
    <dbReference type="NCBI Taxonomy" id="288768"/>
    <lineage>
        <taxon>Bacteria</taxon>
        <taxon>Pseudomonadati</taxon>
        <taxon>Pseudomonadota</taxon>
        <taxon>Betaproteobacteria</taxon>
        <taxon>Burkholderiales</taxon>
        <taxon>Alcaligenaceae</taxon>
        <taxon>Bordetella</taxon>
    </lineage>
</organism>
<sequence>MRRALRRALLGGLLALCAASATRAERPQAAAYPVTVTDAAGRQVRIERAPRRIYLQNGNDIVAMALLDREDPFARILAWRNSLNDSDPTIWRLMRQRWPHAADIPELAFDNGGNADVERLVRLRPDMLIMDLDTRGAVERGPLARIMAQLRVPIVYLDSSKDPLNNVPTGLRAVGAALNQRERADAYLAFYEQRRAAVQAGIDAASHHPLVFIEARAGRQGLDQCCYSQAETSWGKLIGQAGARNYASLLLRGATGDIAMETLIRNKPDVYVMTGTARVRAGAHVIPFGYGATQQRARQAMALLMNRPGFARIARRPGDCAVGFYHQFYNSAFNIAGFEYLARALYPQTLGQLDPDATYRRILATYTDIPDAPFLFETRRAFDGQGACPP</sequence>